<dbReference type="Proteomes" id="UP000461670">
    <property type="component" value="Unassembled WGS sequence"/>
</dbReference>
<name>A0A7V8JPV1_9BURK</name>
<dbReference type="AlphaFoldDB" id="A0A7V8JPV1"/>
<organism evidence="1 2">
    <name type="scientific">Paracidovorax wautersii</name>
    <dbReference type="NCBI Taxonomy" id="1177982"/>
    <lineage>
        <taxon>Bacteria</taxon>
        <taxon>Pseudomonadati</taxon>
        <taxon>Pseudomonadota</taxon>
        <taxon>Betaproteobacteria</taxon>
        <taxon>Burkholderiales</taxon>
        <taxon>Comamonadaceae</taxon>
        <taxon>Paracidovorax</taxon>
    </lineage>
</organism>
<accession>A0A7V8JPV1</accession>
<evidence type="ECO:0000313" key="1">
    <source>
        <dbReference type="EMBL" id="KAF1020667.1"/>
    </source>
</evidence>
<protein>
    <recommendedName>
        <fullName evidence="3">Cytochrome oxidase Cu insertion factor, SCO1/SenC/PrrC family</fullName>
    </recommendedName>
</protein>
<gene>
    <name evidence="1" type="ORF">GAK30_02371</name>
</gene>
<sequence>MRTLWSDSFAWMLTVGAAVGLTLLAPTGLAVLGHLPAVATADLNQRPLSFPQDLPAERTLVFVTFMRGQSVDVDHWIQRMGLQENSAVAWMRLRVFDNDANEHRDTITHKMQATYETPDSRATVVPLFTDRETFANDLGLPSQKHMYAIVINREGHVLARAEGRFSKEKAAALLERLTPANDLAATDYFPANK</sequence>
<comment type="caution">
    <text evidence="1">The sequence shown here is derived from an EMBL/GenBank/DDBJ whole genome shotgun (WGS) entry which is preliminary data.</text>
</comment>
<reference evidence="2" key="1">
    <citation type="journal article" date="2020" name="MBio">
        <title>Horizontal gene transfer to a defensive symbiont with a reduced genome amongst a multipartite beetle microbiome.</title>
        <authorList>
            <person name="Waterworth S.C."/>
            <person name="Florez L.V."/>
            <person name="Rees E.R."/>
            <person name="Hertweck C."/>
            <person name="Kaltenpoth M."/>
            <person name="Kwan J.C."/>
        </authorList>
    </citation>
    <scope>NUCLEOTIDE SEQUENCE [LARGE SCALE GENOMIC DNA]</scope>
</reference>
<evidence type="ECO:0000313" key="2">
    <source>
        <dbReference type="Proteomes" id="UP000461670"/>
    </source>
</evidence>
<proteinExistence type="predicted"/>
<dbReference type="EMBL" id="WNDQ01000032">
    <property type="protein sequence ID" value="KAF1020667.1"/>
    <property type="molecule type" value="Genomic_DNA"/>
</dbReference>
<evidence type="ECO:0008006" key="3">
    <source>
        <dbReference type="Google" id="ProtNLM"/>
    </source>
</evidence>